<dbReference type="EMBL" id="JAHQXF010000001">
    <property type="protein sequence ID" value="MBV0923125.1"/>
    <property type="molecule type" value="Genomic_DNA"/>
</dbReference>
<dbReference type="CDD" id="cd00761">
    <property type="entry name" value="Glyco_tranf_GTA_type"/>
    <property type="match status" value="1"/>
</dbReference>
<feature type="domain" description="Glycosyltransferase 2-like" evidence="2">
    <location>
        <begin position="4"/>
        <end position="180"/>
    </location>
</feature>
<dbReference type="RefSeq" id="WP_162316279.1">
    <property type="nucleotide sequence ID" value="NZ_JAHQXF010000001.1"/>
</dbReference>
<accession>A0A8J8C718</accession>
<keyword evidence="1" id="KW-0812">Transmembrane</keyword>
<protein>
    <submittedName>
        <fullName evidence="3">Glycosyltransferase</fullName>
    </submittedName>
</protein>
<dbReference type="Proteomes" id="UP000766550">
    <property type="component" value="Unassembled WGS sequence"/>
</dbReference>
<evidence type="ECO:0000313" key="4">
    <source>
        <dbReference type="Proteomes" id="UP000766550"/>
    </source>
</evidence>
<gene>
    <name evidence="3" type="ORF">KTS45_02835</name>
</gene>
<proteinExistence type="predicted"/>
<dbReference type="SUPFAM" id="SSF53448">
    <property type="entry name" value="Nucleotide-diphospho-sugar transferases"/>
    <property type="match status" value="1"/>
</dbReference>
<keyword evidence="4" id="KW-1185">Reference proteome</keyword>
<dbReference type="InterPro" id="IPR050834">
    <property type="entry name" value="Glycosyltransf_2"/>
</dbReference>
<dbReference type="InterPro" id="IPR053553">
    <property type="entry name" value="GDP_glucuronosyltransferase"/>
</dbReference>
<name>A0A8J8C718_9EURY</name>
<dbReference type="Pfam" id="PF00535">
    <property type="entry name" value="Glycos_transf_2"/>
    <property type="match status" value="1"/>
</dbReference>
<feature type="transmembrane region" description="Helical" evidence="1">
    <location>
        <begin position="287"/>
        <end position="309"/>
    </location>
</feature>
<evidence type="ECO:0000256" key="1">
    <source>
        <dbReference type="SAM" id="Phobius"/>
    </source>
</evidence>
<dbReference type="AlphaFoldDB" id="A0A8J8C718"/>
<dbReference type="Gene3D" id="3.90.550.10">
    <property type="entry name" value="Spore Coat Polysaccharide Biosynthesis Protein SpsA, Chain A"/>
    <property type="match status" value="1"/>
</dbReference>
<keyword evidence="1" id="KW-1133">Transmembrane helix</keyword>
<dbReference type="OrthoDB" id="324632at2157"/>
<reference evidence="3 4" key="1">
    <citation type="submission" date="2021-06" db="EMBL/GenBank/DDBJ databases">
        <title>New haloarchaea isolates fom saline soil.</title>
        <authorList>
            <person name="Duran-Viseras A."/>
            <person name="Sanchez-Porro C.S."/>
            <person name="Ventosa A."/>
        </authorList>
    </citation>
    <scope>NUCLEOTIDE SEQUENCE [LARGE SCALE GENOMIC DNA]</scope>
    <source>
        <strain evidence="3 4">JCM 183640</strain>
    </source>
</reference>
<dbReference type="PANTHER" id="PTHR43685">
    <property type="entry name" value="GLYCOSYLTRANSFERASE"/>
    <property type="match status" value="1"/>
</dbReference>
<evidence type="ECO:0000259" key="2">
    <source>
        <dbReference type="Pfam" id="PF00535"/>
    </source>
</evidence>
<keyword evidence="1" id="KW-0472">Membrane</keyword>
<dbReference type="PANTHER" id="PTHR43685:SF2">
    <property type="entry name" value="GLYCOSYLTRANSFERASE 2-LIKE DOMAIN-CONTAINING PROTEIN"/>
    <property type="match status" value="1"/>
</dbReference>
<sequence>MRVSVVLCTHTMERYDDCRAAAESVLSQTYDDVELVLVSDGSEAVADRFETDFGGRESVLVHCNDENVGLLESRNNGAELATGEVVAFLDDDAVAAEDWVEKLVGGYERDDADGDVPAVGGRMVPAWVAGKPAFLPDEFYWLVGVTHRGFGPDGDPEKAGEVRNTFGSNISFRRDAFLELGGFEDDIGGRQGAKNLQGGETELCARLQREYGTGVYYVPDALVAHKVFDYRTDPGWLVDRAFWQGYSKRGMEVFVPESTGDESAFLGDLLFEFVPNRLRGLVRSPSVAAVLQLIFLFVLTGAVGAGYLYGAYVWG</sequence>
<organism evidence="3 4">
    <name type="scientific">Haloarcula limicola</name>
    <dbReference type="NCBI Taxonomy" id="1429915"/>
    <lineage>
        <taxon>Archaea</taxon>
        <taxon>Methanobacteriati</taxon>
        <taxon>Methanobacteriota</taxon>
        <taxon>Stenosarchaea group</taxon>
        <taxon>Halobacteria</taxon>
        <taxon>Halobacteriales</taxon>
        <taxon>Haloarculaceae</taxon>
        <taxon>Haloarcula</taxon>
    </lineage>
</organism>
<dbReference type="InterPro" id="IPR001173">
    <property type="entry name" value="Glyco_trans_2-like"/>
</dbReference>
<dbReference type="InterPro" id="IPR029044">
    <property type="entry name" value="Nucleotide-diphossugar_trans"/>
</dbReference>
<dbReference type="NCBIfam" id="NF041394">
    <property type="entry name" value="GtaseAglG_Halo"/>
    <property type="match status" value="1"/>
</dbReference>
<comment type="caution">
    <text evidence="3">The sequence shown here is derived from an EMBL/GenBank/DDBJ whole genome shotgun (WGS) entry which is preliminary data.</text>
</comment>
<evidence type="ECO:0000313" key="3">
    <source>
        <dbReference type="EMBL" id="MBV0923125.1"/>
    </source>
</evidence>